<dbReference type="CDD" id="cd04301">
    <property type="entry name" value="NAT_SF"/>
    <property type="match status" value="1"/>
</dbReference>
<evidence type="ECO:0000313" key="5">
    <source>
        <dbReference type="Proteomes" id="UP000315167"/>
    </source>
</evidence>
<dbReference type="AlphaFoldDB" id="A0A562KX18"/>
<name>A0A562KX18_9GAMM</name>
<dbReference type="PANTHER" id="PTHR43877">
    <property type="entry name" value="AMINOALKYLPHOSPHONATE N-ACETYLTRANSFERASE-RELATED-RELATED"/>
    <property type="match status" value="1"/>
</dbReference>
<dbReference type="InterPro" id="IPR016181">
    <property type="entry name" value="Acyl_CoA_acyltransferase"/>
</dbReference>
<gene>
    <name evidence="4" type="ORF">IP90_02958</name>
</gene>
<evidence type="ECO:0000256" key="2">
    <source>
        <dbReference type="ARBA" id="ARBA00023315"/>
    </source>
</evidence>
<dbReference type="Gene3D" id="3.40.630.30">
    <property type="match status" value="1"/>
</dbReference>
<sequence>MSSSPIVRHATLADAAQIARLSTQLGYPASVEVFATRLQKLLDSPTHAVLVAVGDDGRLVGFVATEQRITLELGERVEIVALVVDAEARRGGVGKALIAAAEQWAQDIGTPEVFLRSNILRPEAHPFYERLGYTRTKTQHAYHKPL</sequence>
<comment type="caution">
    <text evidence="4">The sequence shown here is derived from an EMBL/GenBank/DDBJ whole genome shotgun (WGS) entry which is preliminary data.</text>
</comment>
<evidence type="ECO:0000259" key="3">
    <source>
        <dbReference type="PROSITE" id="PS51186"/>
    </source>
</evidence>
<reference evidence="4 5" key="1">
    <citation type="journal article" date="2015" name="Stand. Genomic Sci.">
        <title>Genomic Encyclopedia of Bacterial and Archaeal Type Strains, Phase III: the genomes of soil and plant-associated and newly described type strains.</title>
        <authorList>
            <person name="Whitman W.B."/>
            <person name="Woyke T."/>
            <person name="Klenk H.P."/>
            <person name="Zhou Y."/>
            <person name="Lilburn T.G."/>
            <person name="Beck B.J."/>
            <person name="De Vos P."/>
            <person name="Vandamme P."/>
            <person name="Eisen J.A."/>
            <person name="Garrity G."/>
            <person name="Hugenholtz P."/>
            <person name="Kyrpides N.C."/>
        </authorList>
    </citation>
    <scope>NUCLEOTIDE SEQUENCE [LARGE SCALE GENOMIC DNA]</scope>
    <source>
        <strain evidence="4 5">CGMCC 1.10821</strain>
    </source>
</reference>
<dbReference type="Proteomes" id="UP000315167">
    <property type="component" value="Unassembled WGS sequence"/>
</dbReference>
<accession>A0A562KX18</accession>
<dbReference type="SUPFAM" id="SSF55729">
    <property type="entry name" value="Acyl-CoA N-acyltransferases (Nat)"/>
    <property type="match status" value="1"/>
</dbReference>
<protein>
    <submittedName>
        <fullName evidence="4">N-acetylglutamate synthase-like GNAT family acetyltransferase</fullName>
    </submittedName>
</protein>
<keyword evidence="1 4" id="KW-0808">Transferase</keyword>
<keyword evidence="2" id="KW-0012">Acyltransferase</keyword>
<keyword evidence="5" id="KW-1185">Reference proteome</keyword>
<feature type="domain" description="N-acetyltransferase" evidence="3">
    <location>
        <begin position="5"/>
        <end position="146"/>
    </location>
</feature>
<dbReference type="PROSITE" id="PS51186">
    <property type="entry name" value="GNAT"/>
    <property type="match status" value="1"/>
</dbReference>
<dbReference type="Pfam" id="PF00583">
    <property type="entry name" value="Acetyltransf_1"/>
    <property type="match status" value="1"/>
</dbReference>
<dbReference type="GO" id="GO:0016747">
    <property type="term" value="F:acyltransferase activity, transferring groups other than amino-acyl groups"/>
    <property type="evidence" value="ECO:0007669"/>
    <property type="project" value="InterPro"/>
</dbReference>
<dbReference type="EMBL" id="VLKN01000008">
    <property type="protein sequence ID" value="TWH99951.1"/>
    <property type="molecule type" value="Genomic_DNA"/>
</dbReference>
<proteinExistence type="predicted"/>
<evidence type="ECO:0000313" key="4">
    <source>
        <dbReference type="EMBL" id="TWH99951.1"/>
    </source>
</evidence>
<dbReference type="RefSeq" id="WP_158635368.1">
    <property type="nucleotide sequence ID" value="NZ_VLKN01000008.1"/>
</dbReference>
<dbReference type="InterPro" id="IPR000182">
    <property type="entry name" value="GNAT_dom"/>
</dbReference>
<evidence type="ECO:0000256" key="1">
    <source>
        <dbReference type="ARBA" id="ARBA00022679"/>
    </source>
</evidence>
<dbReference type="OrthoDB" id="6456007at2"/>
<organism evidence="4 5">
    <name type="scientific">Luteimonas cucumeris</name>
    <dbReference type="NCBI Taxonomy" id="985012"/>
    <lineage>
        <taxon>Bacteria</taxon>
        <taxon>Pseudomonadati</taxon>
        <taxon>Pseudomonadota</taxon>
        <taxon>Gammaproteobacteria</taxon>
        <taxon>Lysobacterales</taxon>
        <taxon>Lysobacteraceae</taxon>
        <taxon>Luteimonas</taxon>
    </lineage>
</organism>
<dbReference type="InterPro" id="IPR050832">
    <property type="entry name" value="Bact_Acetyltransf"/>
</dbReference>